<feature type="region of interest" description="Disordered" evidence="1">
    <location>
        <begin position="123"/>
        <end position="180"/>
    </location>
</feature>
<dbReference type="Proteomes" id="UP000789759">
    <property type="component" value="Unassembled WGS sequence"/>
</dbReference>
<dbReference type="SUPFAM" id="SSF47095">
    <property type="entry name" value="HMG-box"/>
    <property type="match status" value="1"/>
</dbReference>
<dbReference type="InterPro" id="IPR036910">
    <property type="entry name" value="HMG_box_dom_sf"/>
</dbReference>
<dbReference type="EMBL" id="CAJVQA010005439">
    <property type="protein sequence ID" value="CAG8620753.1"/>
    <property type="molecule type" value="Genomic_DNA"/>
</dbReference>
<feature type="compositionally biased region" description="Low complexity" evidence="1">
    <location>
        <begin position="171"/>
        <end position="180"/>
    </location>
</feature>
<organism evidence="2 3">
    <name type="scientific">Cetraspora pellucida</name>
    <dbReference type="NCBI Taxonomy" id="1433469"/>
    <lineage>
        <taxon>Eukaryota</taxon>
        <taxon>Fungi</taxon>
        <taxon>Fungi incertae sedis</taxon>
        <taxon>Mucoromycota</taxon>
        <taxon>Glomeromycotina</taxon>
        <taxon>Glomeromycetes</taxon>
        <taxon>Diversisporales</taxon>
        <taxon>Gigasporaceae</taxon>
        <taxon>Cetraspora</taxon>
    </lineage>
</organism>
<gene>
    <name evidence="2" type="ORF">CPELLU_LOCUS7909</name>
</gene>
<evidence type="ECO:0000256" key="1">
    <source>
        <dbReference type="SAM" id="MobiDB-lite"/>
    </source>
</evidence>
<evidence type="ECO:0000313" key="2">
    <source>
        <dbReference type="EMBL" id="CAG8620753.1"/>
    </source>
</evidence>
<dbReference type="AlphaFoldDB" id="A0A9N9GRE2"/>
<reference evidence="2" key="1">
    <citation type="submission" date="2021-06" db="EMBL/GenBank/DDBJ databases">
        <authorList>
            <person name="Kallberg Y."/>
            <person name="Tangrot J."/>
            <person name="Rosling A."/>
        </authorList>
    </citation>
    <scope>NUCLEOTIDE SEQUENCE</scope>
    <source>
        <strain evidence="2">FL966</strain>
    </source>
</reference>
<name>A0A9N9GRE2_9GLOM</name>
<proteinExistence type="predicted"/>
<feature type="compositionally biased region" description="Basic residues" evidence="1">
    <location>
        <begin position="153"/>
        <end position="170"/>
    </location>
</feature>
<dbReference type="OrthoDB" id="2432621at2759"/>
<evidence type="ECO:0000313" key="3">
    <source>
        <dbReference type="Proteomes" id="UP000789759"/>
    </source>
</evidence>
<protein>
    <submittedName>
        <fullName evidence="2">23476_t:CDS:1</fullName>
    </submittedName>
</protein>
<dbReference type="Gene3D" id="1.10.30.10">
    <property type="entry name" value="High mobility group box domain"/>
    <property type="match status" value="1"/>
</dbReference>
<accession>A0A9N9GRE2</accession>
<comment type="caution">
    <text evidence="2">The sequence shown here is derived from an EMBL/GenBank/DDBJ whole genome shotgun (WGS) entry which is preliminary data.</text>
</comment>
<keyword evidence="3" id="KW-1185">Reference proteome</keyword>
<sequence>MFSTQDEKPINSITTMPLLDTTSSKPKQDQQFINIAPKFPPIVDTIELISKKSPDGRIPSRAPNAFIIYRKVYVETARENGHYLPMTIVSAMASQSWESADESVKAEYRRIAREALRVRNEMYPKSGRRKRKDRWNIVSFDPDPPTPPPNKNDRRRKNVTSNSKKIKGVKNNKNNEFNNNTSPINFDTSSFNANSTPDLSFETFSNTIPMYTNNPSNPDLSASLFEKYLAKRDFNANNAFNDKNDFNVNNAFNDQTSSNLPIVNTPITSNIFASVPSAFQEINFQYDLNTEFTQGQTLLNESDLQFLNNSLYNENGINSSFAINQTIANTPFIQSNSYDMAQPLQFHNINEMGSNIINDNANYEILDLYCNDTMSYSYA</sequence>